<comment type="caution">
    <text evidence="3">The sequence shown here is derived from an EMBL/GenBank/DDBJ whole genome shotgun (WGS) entry which is preliminary data.</text>
</comment>
<comment type="similarity">
    <text evidence="1">Belongs to the peptidase S12 family.</text>
</comment>
<dbReference type="STRING" id="43265.A0A545VB33"/>
<dbReference type="InterPro" id="IPR050491">
    <property type="entry name" value="AmpC-like"/>
</dbReference>
<reference evidence="3 4" key="1">
    <citation type="journal article" date="2019" name="Appl. Microbiol. Biotechnol.">
        <title>Genome sequence of Isaria javanica and comparative genome analysis insights into family S53 peptidase evolution in fungal entomopathogens.</title>
        <authorList>
            <person name="Lin R."/>
            <person name="Zhang X."/>
            <person name="Xin B."/>
            <person name="Zou M."/>
            <person name="Gao Y."/>
            <person name="Qin F."/>
            <person name="Hu Q."/>
            <person name="Xie B."/>
            <person name="Cheng X."/>
        </authorList>
    </citation>
    <scope>NUCLEOTIDE SEQUENCE [LARGE SCALE GENOMIC DNA]</scope>
    <source>
        <strain evidence="3 4">IJ1G</strain>
    </source>
</reference>
<sequence length="473" mass="51415">MTILDELETLILANHPHHSDVAQCLAELGAPSMSIAVMDNDEVFAKCYSVAGDDAETAFQACSISKAANALATMKLVDEGRLTLGGKLLDLLPTEYLDIILDGSPAGQKPLIENITIKQLLSHTSGLAPASFPGYSSSAAVPTMHEIIAGKMPANTTRFRLVSLPGHKFEYSGAGSTLLQLILESVCGKSYRALMQDIVLTPLQMTHSFYNSREEKNRNLARAHRTGYTECDARHHYLPELTTAGLWTTPTDLLKLIRDVQKSVTGEGGILKQSTAKEMLVEVDGGFSLGWQSRDSNPAVFGHSGSNEPGFRSLSMGFLDHDKNHPLSKSGIVVMTNADTGDLLRAQCMQAISALKGWPFPEHEVRAQRLGRLPSESGDDWKAWKGEWKSRDGHSFLMKEDPNGLPLLVYDGLGEVVLLPTVDGRRGKGGGFLDFVLQGLPLLSIALETDGGLIKLQRLRGESEELKREKVVG</sequence>
<protein>
    <submittedName>
        <fullName evidence="3">Beta-lactamase</fullName>
    </submittedName>
</protein>
<evidence type="ECO:0000259" key="2">
    <source>
        <dbReference type="Pfam" id="PF00144"/>
    </source>
</evidence>
<dbReference type="InterPro" id="IPR001466">
    <property type="entry name" value="Beta-lactam-related"/>
</dbReference>
<dbReference type="Gene3D" id="3.40.710.10">
    <property type="entry name" value="DD-peptidase/beta-lactamase superfamily"/>
    <property type="match status" value="1"/>
</dbReference>
<evidence type="ECO:0000313" key="4">
    <source>
        <dbReference type="Proteomes" id="UP000315783"/>
    </source>
</evidence>
<dbReference type="SUPFAM" id="SSF56601">
    <property type="entry name" value="beta-lactamase/transpeptidase-like"/>
    <property type="match status" value="1"/>
</dbReference>
<dbReference type="Proteomes" id="UP000315783">
    <property type="component" value="Unassembled WGS sequence"/>
</dbReference>
<organism evidence="3 4">
    <name type="scientific">Cordyceps javanica</name>
    <dbReference type="NCBI Taxonomy" id="43265"/>
    <lineage>
        <taxon>Eukaryota</taxon>
        <taxon>Fungi</taxon>
        <taxon>Dikarya</taxon>
        <taxon>Ascomycota</taxon>
        <taxon>Pezizomycotina</taxon>
        <taxon>Sordariomycetes</taxon>
        <taxon>Hypocreomycetidae</taxon>
        <taxon>Hypocreales</taxon>
        <taxon>Cordycipitaceae</taxon>
        <taxon>Cordyceps</taxon>
    </lineage>
</organism>
<dbReference type="OrthoDB" id="6220758at2759"/>
<evidence type="ECO:0000313" key="3">
    <source>
        <dbReference type="EMBL" id="TQV98923.1"/>
    </source>
</evidence>
<keyword evidence="4" id="KW-1185">Reference proteome</keyword>
<dbReference type="AlphaFoldDB" id="A0A545VB33"/>
<dbReference type="PANTHER" id="PTHR46825">
    <property type="entry name" value="D-ALANYL-D-ALANINE-CARBOXYPEPTIDASE/ENDOPEPTIDASE AMPH"/>
    <property type="match status" value="1"/>
</dbReference>
<dbReference type="Pfam" id="PF00144">
    <property type="entry name" value="Beta-lactamase"/>
    <property type="match status" value="1"/>
</dbReference>
<accession>A0A545VB33</accession>
<dbReference type="InterPro" id="IPR012338">
    <property type="entry name" value="Beta-lactam/transpept-like"/>
</dbReference>
<feature type="domain" description="Beta-lactamase-related" evidence="2">
    <location>
        <begin position="22"/>
        <end position="341"/>
    </location>
</feature>
<dbReference type="PANTHER" id="PTHR46825:SF12">
    <property type="entry name" value="PENICILLIN-BINDING PROTEIN 4"/>
    <property type="match status" value="1"/>
</dbReference>
<evidence type="ECO:0000256" key="1">
    <source>
        <dbReference type="ARBA" id="ARBA00038215"/>
    </source>
</evidence>
<gene>
    <name evidence="3" type="ORF">IF1G_03003</name>
</gene>
<proteinExistence type="inferred from homology"/>
<name>A0A545VB33_9HYPO</name>
<dbReference type="EMBL" id="SPUK01000003">
    <property type="protein sequence ID" value="TQV98923.1"/>
    <property type="molecule type" value="Genomic_DNA"/>
</dbReference>